<accession>A0A5N6NF32</accession>
<dbReference type="AlphaFoldDB" id="A0A5N6NF32"/>
<evidence type="ECO:0000313" key="1">
    <source>
        <dbReference type="EMBL" id="KAD4585528.1"/>
    </source>
</evidence>
<organism evidence="1 2">
    <name type="scientific">Mikania micrantha</name>
    <name type="common">bitter vine</name>
    <dbReference type="NCBI Taxonomy" id="192012"/>
    <lineage>
        <taxon>Eukaryota</taxon>
        <taxon>Viridiplantae</taxon>
        <taxon>Streptophyta</taxon>
        <taxon>Embryophyta</taxon>
        <taxon>Tracheophyta</taxon>
        <taxon>Spermatophyta</taxon>
        <taxon>Magnoliopsida</taxon>
        <taxon>eudicotyledons</taxon>
        <taxon>Gunneridae</taxon>
        <taxon>Pentapetalae</taxon>
        <taxon>asterids</taxon>
        <taxon>campanulids</taxon>
        <taxon>Asterales</taxon>
        <taxon>Asteraceae</taxon>
        <taxon>Asteroideae</taxon>
        <taxon>Heliantheae alliance</taxon>
        <taxon>Eupatorieae</taxon>
        <taxon>Mikania</taxon>
    </lineage>
</organism>
<reference evidence="1 2" key="1">
    <citation type="submission" date="2019-05" db="EMBL/GenBank/DDBJ databases">
        <title>Mikania micrantha, genome provides insights into the molecular mechanism of rapid growth.</title>
        <authorList>
            <person name="Liu B."/>
        </authorList>
    </citation>
    <scope>NUCLEOTIDE SEQUENCE [LARGE SCALE GENOMIC DNA]</scope>
    <source>
        <strain evidence="1">NLD-2019</strain>
        <tissue evidence="1">Leaf</tissue>
    </source>
</reference>
<sequence length="122" mass="13963">MIEHTKLVSQCLPWGVLHSQNLKEQTFGLSLLAIGMDQLASQCLPGVFYVDRTIVDQTFWPPSACQEGCKTLNYHYHQCPMWLSMWWDGVWVGRRLDSGVCPIHKHTELDDTCDVNEVKVVT</sequence>
<comment type="caution">
    <text evidence="1">The sequence shown here is derived from an EMBL/GenBank/DDBJ whole genome shotgun (WGS) entry which is preliminary data.</text>
</comment>
<name>A0A5N6NF32_9ASTR</name>
<dbReference type="Proteomes" id="UP000326396">
    <property type="component" value="Linkage Group LG2"/>
</dbReference>
<dbReference type="EMBL" id="SZYD01000012">
    <property type="protein sequence ID" value="KAD4585528.1"/>
    <property type="molecule type" value="Genomic_DNA"/>
</dbReference>
<proteinExistence type="predicted"/>
<gene>
    <name evidence="1" type="ORF">E3N88_23129</name>
</gene>
<keyword evidence="2" id="KW-1185">Reference proteome</keyword>
<evidence type="ECO:0000313" key="2">
    <source>
        <dbReference type="Proteomes" id="UP000326396"/>
    </source>
</evidence>
<protein>
    <submittedName>
        <fullName evidence="1">Uncharacterized protein</fullName>
    </submittedName>
</protein>